<dbReference type="InterPro" id="IPR002035">
    <property type="entry name" value="VWF_A"/>
</dbReference>
<evidence type="ECO:0000313" key="4">
    <source>
        <dbReference type="Proteomes" id="UP000758856"/>
    </source>
</evidence>
<keyword evidence="4" id="KW-1185">Reference proteome</keyword>
<dbReference type="Pfam" id="PF13519">
    <property type="entry name" value="VWA_2"/>
    <property type="match status" value="1"/>
</dbReference>
<dbReference type="SMART" id="SM00327">
    <property type="entry name" value="VWA"/>
    <property type="match status" value="1"/>
</dbReference>
<proteinExistence type="predicted"/>
<dbReference type="Gene3D" id="3.40.50.410">
    <property type="entry name" value="von Willebrand factor, type A domain"/>
    <property type="match status" value="1"/>
</dbReference>
<dbReference type="EMBL" id="JAFBCY010000002">
    <property type="protein sequence ID" value="MBM7850959.1"/>
    <property type="molecule type" value="Genomic_DNA"/>
</dbReference>
<gene>
    <name evidence="3" type="ORF">JOD31_001184</name>
</gene>
<protein>
    <submittedName>
        <fullName evidence="3">Nitric oxide reductase activation protein</fullName>
    </submittedName>
</protein>
<evidence type="ECO:0000256" key="1">
    <source>
        <dbReference type="SAM" id="MobiDB-lite"/>
    </source>
</evidence>
<comment type="caution">
    <text evidence="3">The sequence shown here is derived from an EMBL/GenBank/DDBJ whole genome shotgun (WGS) entry which is preliminary data.</text>
</comment>
<dbReference type="PANTHER" id="PTHR41248:SF1">
    <property type="entry name" value="NORD PROTEIN"/>
    <property type="match status" value="1"/>
</dbReference>
<name>A0ABS2T452_9HYPH</name>
<accession>A0ABS2T452</accession>
<reference evidence="3 4" key="1">
    <citation type="submission" date="2021-01" db="EMBL/GenBank/DDBJ databases">
        <title>Genomic Encyclopedia of Type Strains, Phase IV (KMG-IV): sequencing the most valuable type-strain genomes for metagenomic binning, comparative biology and taxonomic classification.</title>
        <authorList>
            <person name="Goeker M."/>
        </authorList>
    </citation>
    <scope>NUCLEOTIDE SEQUENCE [LARGE SCALE GENOMIC DNA]</scope>
    <source>
        <strain evidence="3 4">DSM 6130</strain>
    </source>
</reference>
<organism evidence="3 4">
    <name type="scientific">Methylopila capsulata</name>
    <dbReference type="NCBI Taxonomy" id="61654"/>
    <lineage>
        <taxon>Bacteria</taxon>
        <taxon>Pseudomonadati</taxon>
        <taxon>Pseudomonadota</taxon>
        <taxon>Alphaproteobacteria</taxon>
        <taxon>Hyphomicrobiales</taxon>
        <taxon>Methylopilaceae</taxon>
        <taxon>Methylopila</taxon>
    </lineage>
</organism>
<sequence length="761" mass="81860">MSVDAVLDASPQALARRDVARLLLGREDVGPALAQTLRRLDAVWSEAEVELWCGGVLTLLHANAGARCLHAFARATDALAGPQDAAALARDAAGAADVARRGGSQAGRAALDALPAAALKLPAWLERAKWWAGLARLAKEAPDCLAPVCERASALLGHGDGAAFESFVAAGLKACGLDREKRRAFFTLQDPAARALLERAAGAVAFQDVERRLKLFGRALWGQAPRLAALQGAGVSAVPQRASIVGDLVRLPQVYRGLTRSLGEPLYRAALAHAQAHQAFSRRQRAEKLKPLQIALVGLVEDARVEALALKRHPGLKALWSPWHSAQPGDAMTAAFLMARLARALFDADYQDDDGFVEKGRRLFAEASGRLDDPTAARAIGGLLGHDLGQMRLRFDPKIYVPEPLYRDDNLGLWTFDDEPDQQADEIEQAVDAARLTPQEADDGREGDDPPKPEAGRAREAPADDRGVAIATYPEWDRAAGVERPDWTTVRLVAAAVGDARALEEKLDRLGGFRERIARLVRGARVGKAARLKRQPEGFDLDLDAAVDAAIALRTGDLPDDRIHRASGRRARDVATVVLVDVSESTRDRVGAGTVLEIEKLAVAALGHAMEAAGDVFAVRAFASCGRDEVRLTEVKNFDGRMDAAAMARLAGLEPGLSTRLGAALRHVGAELEDVRSHRKLVIALTDGEPSDIDVTDPLDLVEDARRAALSLRRRGVDVFGVTLGPHAATDVFGRANTMPARRLDDLPARLSELYFRLARL</sequence>
<feature type="compositionally biased region" description="Basic and acidic residues" evidence="1">
    <location>
        <begin position="442"/>
        <end position="467"/>
    </location>
</feature>
<dbReference type="Proteomes" id="UP000758856">
    <property type="component" value="Unassembled WGS sequence"/>
</dbReference>
<dbReference type="InterPro" id="IPR051928">
    <property type="entry name" value="NorD/CobT"/>
</dbReference>
<feature type="region of interest" description="Disordered" evidence="1">
    <location>
        <begin position="436"/>
        <end position="467"/>
    </location>
</feature>
<dbReference type="PANTHER" id="PTHR41248">
    <property type="entry name" value="NORD PROTEIN"/>
    <property type="match status" value="1"/>
</dbReference>
<dbReference type="InterPro" id="IPR036465">
    <property type="entry name" value="vWFA_dom_sf"/>
</dbReference>
<evidence type="ECO:0000313" key="3">
    <source>
        <dbReference type="EMBL" id="MBM7850959.1"/>
    </source>
</evidence>
<dbReference type="SUPFAM" id="SSF53300">
    <property type="entry name" value="vWA-like"/>
    <property type="match status" value="1"/>
</dbReference>
<evidence type="ECO:0000259" key="2">
    <source>
        <dbReference type="PROSITE" id="PS50234"/>
    </source>
</evidence>
<dbReference type="PROSITE" id="PS50234">
    <property type="entry name" value="VWFA"/>
    <property type="match status" value="1"/>
</dbReference>
<dbReference type="RefSeq" id="WP_271206101.1">
    <property type="nucleotide sequence ID" value="NZ_BSFF01000001.1"/>
</dbReference>
<feature type="domain" description="VWFA" evidence="2">
    <location>
        <begin position="575"/>
        <end position="761"/>
    </location>
</feature>